<comment type="caution">
    <text evidence="2">The sequence shown here is derived from an EMBL/GenBank/DDBJ whole genome shotgun (WGS) entry which is preliminary data.</text>
</comment>
<dbReference type="OrthoDB" id="2240312at2759"/>
<dbReference type="EMBL" id="LGAV01000001">
    <property type="protein sequence ID" value="KOS16439.1"/>
    <property type="molecule type" value="Genomic_DNA"/>
</dbReference>
<feature type="compositionally biased region" description="Low complexity" evidence="1">
    <location>
        <begin position="281"/>
        <end position="305"/>
    </location>
</feature>
<dbReference type="VEuPathDB" id="FungiDB:Malapachy_3361"/>
<dbReference type="RefSeq" id="XP_017994071.1">
    <property type="nucleotide sequence ID" value="XM_018137833.1"/>
</dbReference>
<keyword evidence="3" id="KW-1185">Reference proteome</keyword>
<sequence length="397" mass="43949">MPQVPLSTPVYVNEQLYHVAQYLYATRPRTLADDVPSETVSDLVARLVEVGTNDAEATSGIAMTADYLAWAHHSPVPPLRTRDDVARVMNQLVAWKYLHALDGTSSTFDVHDWPWTALRLQWTRDPRCAGIAPHLDILDIDAIQDYAHTSLHVTAPVYEILSKCLYAWLLRVMYELTIVAERAKLKHPMDKHTVWTTVARLGYVYPEYHTTEEPPSEEIASQDNTDGAPPTVHGWNADMLHAIADVATHCDAPVAWTQSIPQNVPGLATTSSLRVPDDWDASSSDSDSESVSSSPSTEMASSASALSDTSYATDTLVDDDTPYEHIDPNDVIVPWERTAGPIPSPASMENVTSEFVDECIDVELDTHVNAMDEKADQAYEERIFTQWFALSPAGTTE</sequence>
<organism evidence="2 3">
    <name type="scientific">Malassezia pachydermatis</name>
    <dbReference type="NCBI Taxonomy" id="77020"/>
    <lineage>
        <taxon>Eukaryota</taxon>
        <taxon>Fungi</taxon>
        <taxon>Dikarya</taxon>
        <taxon>Basidiomycota</taxon>
        <taxon>Ustilaginomycotina</taxon>
        <taxon>Malasseziomycetes</taxon>
        <taxon>Malasseziales</taxon>
        <taxon>Malasseziaceae</taxon>
        <taxon>Malassezia</taxon>
    </lineage>
</organism>
<feature type="region of interest" description="Disordered" evidence="1">
    <location>
        <begin position="211"/>
        <end position="233"/>
    </location>
</feature>
<dbReference type="STRING" id="77020.A0A0M9VRB7"/>
<name>A0A0M9VRB7_9BASI</name>
<accession>A0A0M9VRB7</accession>
<feature type="region of interest" description="Disordered" evidence="1">
    <location>
        <begin position="267"/>
        <end position="308"/>
    </location>
</feature>
<reference evidence="2 3" key="1">
    <citation type="submission" date="2015-07" db="EMBL/GenBank/DDBJ databases">
        <title>Draft Genome Sequence of Malassezia furfur CBS1878 and Malassezia pachydermatis CBS1879.</title>
        <authorList>
            <person name="Triana S."/>
            <person name="Ohm R."/>
            <person name="Gonzalez A."/>
            <person name="DeCock H."/>
            <person name="Restrepo S."/>
            <person name="Celis A."/>
        </authorList>
    </citation>
    <scope>NUCLEOTIDE SEQUENCE [LARGE SCALE GENOMIC DNA]</scope>
    <source>
        <strain evidence="2 3">CBS 1879</strain>
    </source>
</reference>
<evidence type="ECO:0000313" key="3">
    <source>
        <dbReference type="Proteomes" id="UP000037751"/>
    </source>
</evidence>
<protein>
    <submittedName>
        <fullName evidence="2">Uncharacterized protein</fullName>
    </submittedName>
</protein>
<dbReference type="AlphaFoldDB" id="A0A0M9VRB7"/>
<evidence type="ECO:0000313" key="2">
    <source>
        <dbReference type="EMBL" id="KOS16439.1"/>
    </source>
</evidence>
<dbReference type="GeneID" id="28729709"/>
<gene>
    <name evidence="2" type="ORF">Malapachy_3361</name>
</gene>
<dbReference type="Proteomes" id="UP000037751">
    <property type="component" value="Unassembled WGS sequence"/>
</dbReference>
<proteinExistence type="predicted"/>
<evidence type="ECO:0000256" key="1">
    <source>
        <dbReference type="SAM" id="MobiDB-lite"/>
    </source>
</evidence>